<reference evidence="1 3" key="1">
    <citation type="submission" date="2017-06" db="EMBL/GenBank/DDBJ databases">
        <authorList>
            <person name="Mageeney C.M."/>
            <person name="Olugbade I.D."/>
            <person name="Kenna M.A."/>
            <person name="Ware V.C."/>
            <person name="Garlena R.A."/>
            <person name="Russell D.A."/>
            <person name="Pope W.H."/>
            <person name="Jacobs-Sera D."/>
            <person name="Hendrix R.W."/>
            <person name="Hatfull G.F."/>
        </authorList>
    </citation>
    <scope>NUCLEOTIDE SEQUENCE [LARGE SCALE GENOMIC DNA]</scope>
</reference>
<organism evidence="1 3">
    <name type="scientific">Streptomyces phage Sushi23</name>
    <dbReference type="NCBI Taxonomy" id="2015806"/>
    <lineage>
        <taxon>Viruses</taxon>
        <taxon>Duplodnaviria</taxon>
        <taxon>Heunggongvirae</taxon>
        <taxon>Uroviricota</taxon>
        <taxon>Caudoviricetes</taxon>
        <taxon>Stanwilliamsviridae</taxon>
        <taxon>Boydwoodruffvirinae</taxon>
        <taxon>Samistivirus</taxon>
        <taxon>Samistivirus peebs</taxon>
    </lineage>
</organism>
<evidence type="ECO:0000313" key="1">
    <source>
        <dbReference type="EMBL" id="ASR76447.1"/>
    </source>
</evidence>
<dbReference type="EMBL" id="MF358542">
    <property type="protein sequence ID" value="ASR76447.1"/>
    <property type="molecule type" value="Genomic_DNA"/>
</dbReference>
<gene>
    <name evidence="1" type="ORF">SEA_SUSHI23_14</name>
    <name evidence="2" type="ORF">SEA_SUSHI23_264</name>
</gene>
<proteinExistence type="predicted"/>
<evidence type="ECO:0000313" key="2">
    <source>
        <dbReference type="EMBL" id="ASR76648.1"/>
    </source>
</evidence>
<evidence type="ECO:0000313" key="3">
    <source>
        <dbReference type="Proteomes" id="UP000225758"/>
    </source>
</evidence>
<accession>A0A222YWP7</accession>
<name>A0A222YWP7_9CAUD</name>
<dbReference type="EMBL" id="MF358542">
    <property type="protein sequence ID" value="ASR76648.1"/>
    <property type="molecule type" value="Genomic_DNA"/>
</dbReference>
<dbReference type="Proteomes" id="UP000225758">
    <property type="component" value="Segment"/>
</dbReference>
<protein>
    <submittedName>
        <fullName evidence="1">Uncharacterized protein</fullName>
    </submittedName>
</protein>
<sequence>MTFEIPEGYSIISEEEHADAVREAAEPHKFVSAGVIRSGWLADIWTVSEDDEPEYLVDCE</sequence>